<sequence length="134" mass="14127">MAAPDKASASISNKTEAGVPAAIRHLAREPLFRLLAINWLIGAFAALIVTVGLLALDTAGLRTLMAHTEHPVLPAVVLFCGLLITFCSAAMGAAIMAMPKGEDQDRGRGSRLPAVPQMLELQPALAPARARPRR</sequence>
<organism evidence="2 3">
    <name type="scientific">Stappia albiluteola</name>
    <dbReference type="NCBI Taxonomy" id="2758565"/>
    <lineage>
        <taxon>Bacteria</taxon>
        <taxon>Pseudomonadati</taxon>
        <taxon>Pseudomonadota</taxon>
        <taxon>Alphaproteobacteria</taxon>
        <taxon>Hyphomicrobiales</taxon>
        <taxon>Stappiaceae</taxon>
        <taxon>Stappia</taxon>
    </lineage>
</organism>
<name>A0A839AI36_9HYPH</name>
<keyword evidence="3" id="KW-1185">Reference proteome</keyword>
<keyword evidence="1" id="KW-0812">Transmembrane</keyword>
<protein>
    <submittedName>
        <fullName evidence="2">Uncharacterized protein</fullName>
    </submittedName>
</protein>
<keyword evidence="1" id="KW-1133">Transmembrane helix</keyword>
<keyword evidence="1" id="KW-0472">Membrane</keyword>
<dbReference type="Proteomes" id="UP000541109">
    <property type="component" value="Unassembled WGS sequence"/>
</dbReference>
<proteinExistence type="predicted"/>
<reference evidence="2 3" key="1">
    <citation type="submission" date="2020-07" db="EMBL/GenBank/DDBJ databases">
        <title>Stappia sp., F7233, whole genome shotgun sequencing project.</title>
        <authorList>
            <person name="Jiang S."/>
            <person name="Liu Z.W."/>
            <person name="Du Z.J."/>
        </authorList>
    </citation>
    <scope>NUCLEOTIDE SEQUENCE [LARGE SCALE GENOMIC DNA]</scope>
    <source>
        <strain evidence="2 3">F7233</strain>
    </source>
</reference>
<feature type="transmembrane region" description="Helical" evidence="1">
    <location>
        <begin position="34"/>
        <end position="56"/>
    </location>
</feature>
<comment type="caution">
    <text evidence="2">The sequence shown here is derived from an EMBL/GenBank/DDBJ whole genome shotgun (WGS) entry which is preliminary data.</text>
</comment>
<dbReference type="EMBL" id="JACFXV010000067">
    <property type="protein sequence ID" value="MBA5779391.1"/>
    <property type="molecule type" value="Genomic_DNA"/>
</dbReference>
<gene>
    <name evidence="2" type="ORF">H2509_19855</name>
</gene>
<evidence type="ECO:0000313" key="3">
    <source>
        <dbReference type="Proteomes" id="UP000541109"/>
    </source>
</evidence>
<accession>A0A839AI36</accession>
<dbReference type="AlphaFoldDB" id="A0A839AI36"/>
<feature type="transmembrane region" description="Helical" evidence="1">
    <location>
        <begin position="76"/>
        <end position="98"/>
    </location>
</feature>
<dbReference type="RefSeq" id="WP_182168215.1">
    <property type="nucleotide sequence ID" value="NZ_JACFXV010000067.1"/>
</dbReference>
<evidence type="ECO:0000313" key="2">
    <source>
        <dbReference type="EMBL" id="MBA5779391.1"/>
    </source>
</evidence>
<evidence type="ECO:0000256" key="1">
    <source>
        <dbReference type="SAM" id="Phobius"/>
    </source>
</evidence>